<evidence type="ECO:0000313" key="3">
    <source>
        <dbReference type="EMBL" id="PHH62975.1"/>
    </source>
</evidence>
<evidence type="ECO:0000256" key="1">
    <source>
        <dbReference type="PROSITE-ProRule" id="PRU00409"/>
    </source>
</evidence>
<protein>
    <recommendedName>
        <fullName evidence="2">ATP-grasp domain-containing protein</fullName>
    </recommendedName>
</protein>
<accession>A0A2C5Y0F6</accession>
<keyword evidence="4" id="KW-1185">Reference proteome</keyword>
<dbReference type="SUPFAM" id="SSF51735">
    <property type="entry name" value="NAD(P)-binding Rossmann-fold domains"/>
    <property type="match status" value="1"/>
</dbReference>
<proteinExistence type="predicted"/>
<keyword evidence="1" id="KW-0067">ATP-binding</keyword>
<comment type="caution">
    <text evidence="3">The sequence shown here is derived from an EMBL/GenBank/DDBJ whole genome shotgun (WGS) entry which is preliminary data.</text>
</comment>
<feature type="domain" description="ATP-grasp" evidence="2">
    <location>
        <begin position="181"/>
        <end position="380"/>
    </location>
</feature>
<dbReference type="GO" id="GO:0005524">
    <property type="term" value="F:ATP binding"/>
    <property type="evidence" value="ECO:0007669"/>
    <property type="project" value="UniProtKB-UniRule"/>
</dbReference>
<dbReference type="Proteomes" id="UP000226192">
    <property type="component" value="Unassembled WGS sequence"/>
</dbReference>
<dbReference type="STRING" id="1399860.A0A2C5Y0F6"/>
<dbReference type="SUPFAM" id="SSF56059">
    <property type="entry name" value="Glutathione synthetase ATP-binding domain-like"/>
    <property type="match status" value="1"/>
</dbReference>
<dbReference type="PROSITE" id="PS50975">
    <property type="entry name" value="ATP_GRASP"/>
    <property type="match status" value="1"/>
</dbReference>
<dbReference type="Gene3D" id="3.40.50.20">
    <property type="match status" value="1"/>
</dbReference>
<dbReference type="GO" id="GO:0046872">
    <property type="term" value="F:metal ion binding"/>
    <property type="evidence" value="ECO:0007669"/>
    <property type="project" value="InterPro"/>
</dbReference>
<evidence type="ECO:0000313" key="4">
    <source>
        <dbReference type="Proteomes" id="UP000226192"/>
    </source>
</evidence>
<reference evidence="3 4" key="1">
    <citation type="submission" date="2017-06" db="EMBL/GenBank/DDBJ databases">
        <title>Ant-infecting Ophiocordyceps genomes reveal a high diversity of potential behavioral manipulation genes and a possible major role for enterotoxins.</title>
        <authorList>
            <person name="De Bekker C."/>
            <person name="Evans H.C."/>
            <person name="Brachmann A."/>
            <person name="Hughes D.P."/>
        </authorList>
    </citation>
    <scope>NUCLEOTIDE SEQUENCE [LARGE SCALE GENOMIC DNA]</scope>
    <source>
        <strain evidence="3 4">Map64</strain>
    </source>
</reference>
<dbReference type="EMBL" id="NJET01000059">
    <property type="protein sequence ID" value="PHH62975.1"/>
    <property type="molecule type" value="Genomic_DNA"/>
</dbReference>
<name>A0A2C5Y0F6_9HYPO</name>
<evidence type="ECO:0000259" key="2">
    <source>
        <dbReference type="PROSITE" id="PS50975"/>
    </source>
</evidence>
<dbReference type="Gene3D" id="3.30.470.20">
    <property type="entry name" value="ATP-grasp fold, B domain"/>
    <property type="match status" value="1"/>
</dbReference>
<organism evidence="3 4">
    <name type="scientific">Ophiocordyceps australis</name>
    <dbReference type="NCBI Taxonomy" id="1399860"/>
    <lineage>
        <taxon>Eukaryota</taxon>
        <taxon>Fungi</taxon>
        <taxon>Dikarya</taxon>
        <taxon>Ascomycota</taxon>
        <taxon>Pezizomycotina</taxon>
        <taxon>Sordariomycetes</taxon>
        <taxon>Hypocreomycetidae</taxon>
        <taxon>Hypocreales</taxon>
        <taxon>Ophiocordycipitaceae</taxon>
        <taxon>Ophiocordyceps</taxon>
    </lineage>
</organism>
<keyword evidence="1" id="KW-0547">Nucleotide-binding</keyword>
<gene>
    <name evidence="3" type="ORF">CDD81_6400</name>
</gene>
<sequence>MADSYLWHLVKNGLLLALSLVLLPLSTTAIAAISLWARLAIDSKHKEPPWPKPKTILVTGVSMSKGLTLARLFHQKGHRVIGADFHALSLGRVSCAIDRFCALPKPFLGQDDDVDEDDDYVLGLLRLVKEEAIDLWVSVSDVTAALHDAVAKDVIETQTRAKAVQLSLTQVKMLHEKDSFMEHCKSLGLTLPDTVVVNSSTAMIQHLNDNGGLQHLAGKTQYLVKPIGVNDVARFSMPLLPLASEQETLRRVKSISFGEKPAYILQEFIKGSEFCTHALVIKGEVRAFVACPSSDLLMHYTALPPESHLSQKMLAFTQSMTRAAGHQWTGHVSFDFLVKTAEKADDADVYPIECNPRVHTAIVLFNNTPALVDEYLAVLDPAPASEKGPLYPKDPQQYYWVGQDLVECVISPMTEMLVLKTTSRAQFRRSLRCFINRLRQWKDGTFELWDPWPWWWLYHVYWPIQFLGYMIRGRWQRINVSTGKAFQAK</sequence>
<dbReference type="AlphaFoldDB" id="A0A2C5Y0F6"/>
<dbReference type="InterPro" id="IPR011761">
    <property type="entry name" value="ATP-grasp"/>
</dbReference>
<dbReference type="InterPro" id="IPR036291">
    <property type="entry name" value="NAD(P)-bd_dom_sf"/>
</dbReference>
<dbReference type="OrthoDB" id="186626at2759"/>